<name>A0AAU8IB24_9XANT</name>
<accession>A0AAU8IB24</accession>
<dbReference type="NCBIfam" id="TIGR01238">
    <property type="entry name" value="D1pyr5carbox3"/>
    <property type="match status" value="1"/>
</dbReference>
<evidence type="ECO:0000256" key="3">
    <source>
        <dbReference type="ARBA" id="ARBA00004786"/>
    </source>
</evidence>
<dbReference type="Proteomes" id="UP001430647">
    <property type="component" value="Unassembled WGS sequence"/>
</dbReference>
<dbReference type="Gene3D" id="1.20.5.550">
    <property type="entry name" value="Single Helix bin"/>
    <property type="match status" value="1"/>
</dbReference>
<gene>
    <name evidence="25" type="primary">putA</name>
    <name evidence="24" type="ORF">L3V74_18265</name>
    <name evidence="25" type="ORF">Q7W82_00735</name>
</gene>
<dbReference type="InterPro" id="IPR005933">
    <property type="entry name" value="PutA_C"/>
</dbReference>
<evidence type="ECO:0000256" key="4">
    <source>
        <dbReference type="ARBA" id="ARBA00022491"/>
    </source>
</evidence>
<evidence type="ECO:0000259" key="21">
    <source>
        <dbReference type="Pfam" id="PF01619"/>
    </source>
</evidence>
<feature type="domain" description="Aldehyde dehydrogenase" evidence="20">
    <location>
        <begin position="585"/>
        <end position="1045"/>
    </location>
</feature>
<dbReference type="PANTHER" id="PTHR42862">
    <property type="entry name" value="DELTA-1-PYRROLINE-5-CARBOXYLATE DEHYDROGENASE 1, ISOFORM A-RELATED"/>
    <property type="match status" value="1"/>
</dbReference>
<feature type="domain" description="Proline dehydrogenase PutA" evidence="22">
    <location>
        <begin position="75"/>
        <end position="188"/>
    </location>
</feature>
<comment type="cofactor">
    <cofactor evidence="1 18">
        <name>FAD</name>
        <dbReference type="ChEBI" id="CHEBI:57692"/>
    </cofactor>
</comment>
<comment type="similarity">
    <text evidence="17 18">In the C-terminal section; belongs to the aldehyde dehydrogenase family.</text>
</comment>
<keyword evidence="26" id="KW-1185">Reference proteome</keyword>
<dbReference type="GO" id="GO:0003700">
    <property type="term" value="F:DNA-binding transcription factor activity"/>
    <property type="evidence" value="ECO:0007669"/>
    <property type="project" value="InterPro"/>
</dbReference>
<dbReference type="InterPro" id="IPR050485">
    <property type="entry name" value="Proline_metab_enzyme"/>
</dbReference>
<keyword evidence="4 18" id="KW-0678">Repressor</keyword>
<evidence type="ECO:0000256" key="17">
    <source>
        <dbReference type="ARBA" id="ARBA00060911"/>
    </source>
</evidence>
<evidence type="ECO:0000256" key="5">
    <source>
        <dbReference type="ARBA" id="ARBA00022630"/>
    </source>
</evidence>
<dbReference type="Pfam" id="PF01619">
    <property type="entry name" value="Pro_dh"/>
    <property type="match status" value="1"/>
</dbReference>
<comment type="pathway">
    <text evidence="3 18">Amino-acid degradation; L-proline degradation into L-glutamate; L-glutamate from L-proline: step 2/2.</text>
</comment>
<feature type="domain" description="Proline dehydrogenase" evidence="21">
    <location>
        <begin position="198"/>
        <end position="498"/>
    </location>
</feature>
<dbReference type="Pfam" id="PF14850">
    <property type="entry name" value="Pro_dh-DNA_bdg"/>
    <property type="match status" value="1"/>
</dbReference>
<dbReference type="InterPro" id="IPR041349">
    <property type="entry name" value="PRODH"/>
</dbReference>
<evidence type="ECO:0000256" key="1">
    <source>
        <dbReference type="ARBA" id="ARBA00001974"/>
    </source>
</evidence>
<reference evidence="24" key="2">
    <citation type="submission" date="2022-01" db="EMBL/GenBank/DDBJ databases">
        <authorList>
            <person name="Rana R."/>
            <person name="Patil P.B."/>
        </authorList>
    </citation>
    <scope>NUCLEOTIDE SEQUENCE</scope>
    <source>
        <strain evidence="24">PPL560</strain>
    </source>
</reference>
<comment type="similarity">
    <text evidence="16 18">In the N-terminal section; belongs to the proline dehydrogenase family.</text>
</comment>
<protein>
    <recommendedName>
        <fullName evidence="18">Bifunctional protein PutA</fullName>
    </recommendedName>
    <domain>
        <recommendedName>
            <fullName evidence="18">Proline dehydrogenase</fullName>
            <ecNumber evidence="18">1.5.5.2</ecNumber>
        </recommendedName>
        <alternativeName>
            <fullName evidence="18">Proline oxidase</fullName>
        </alternativeName>
    </domain>
    <domain>
        <recommendedName>
            <fullName evidence="18">Delta-1-pyrroline-5-carboxylate dehydrogenase</fullName>
            <shortName evidence="18">P5C dehydrogenase</shortName>
            <ecNumber evidence="18">1.2.1.88</ecNumber>
        </recommendedName>
        <alternativeName>
            <fullName evidence="18">L-glutamate gamma-semialdehyde dehydrogenase</fullName>
        </alternativeName>
    </domain>
</protein>
<keyword evidence="10 18" id="KW-0642">Proline metabolism</keyword>
<evidence type="ECO:0000259" key="20">
    <source>
        <dbReference type="Pfam" id="PF00171"/>
    </source>
</evidence>
<keyword evidence="13" id="KW-0511">Multifunctional enzyme</keyword>
<dbReference type="InterPro" id="IPR024090">
    <property type="entry name" value="PRODH_PutA_dom_I"/>
</dbReference>
<dbReference type="GO" id="GO:0010133">
    <property type="term" value="P:L-proline catabolic process to L-glutamate"/>
    <property type="evidence" value="ECO:0007669"/>
    <property type="project" value="UniProtKB-UniRule"/>
</dbReference>
<dbReference type="InterPro" id="IPR024089">
    <property type="entry name" value="PRODH_PutA_dom_I/II"/>
</dbReference>
<dbReference type="AlphaFoldDB" id="A0AAU8IB24"/>
<comment type="function">
    <text evidence="18">Oxidizes proline to glutamate for use as a carbon and nitrogen source.</text>
</comment>
<evidence type="ECO:0000259" key="23">
    <source>
        <dbReference type="Pfam" id="PF18327"/>
    </source>
</evidence>
<evidence type="ECO:0000256" key="9">
    <source>
        <dbReference type="ARBA" id="ARBA00023027"/>
    </source>
</evidence>
<dbReference type="RefSeq" id="WP_242161238.1">
    <property type="nucleotide sequence ID" value="NZ_CP131914.1"/>
</dbReference>
<evidence type="ECO:0000256" key="16">
    <source>
        <dbReference type="ARBA" id="ARBA00060889"/>
    </source>
</evidence>
<dbReference type="EC" id="1.2.1.88" evidence="18"/>
<dbReference type="GO" id="GO:0004657">
    <property type="term" value="F:proline dehydrogenase activity"/>
    <property type="evidence" value="ECO:0007669"/>
    <property type="project" value="UniProtKB-UniRule"/>
</dbReference>
<evidence type="ECO:0000259" key="22">
    <source>
        <dbReference type="Pfam" id="PF14850"/>
    </source>
</evidence>
<dbReference type="CDD" id="cd07125">
    <property type="entry name" value="ALDH_PutA-P5CDH"/>
    <property type="match status" value="1"/>
</dbReference>
<evidence type="ECO:0000256" key="8">
    <source>
        <dbReference type="ARBA" id="ARBA00023015"/>
    </source>
</evidence>
<dbReference type="GO" id="GO:0003677">
    <property type="term" value="F:DNA binding"/>
    <property type="evidence" value="ECO:0007669"/>
    <property type="project" value="UniProtKB-KW"/>
</dbReference>
<keyword evidence="12 18" id="KW-0804">Transcription</keyword>
<reference evidence="24 26" key="1">
    <citation type="journal article" date="2022" name="Curr. Microbiol.">
        <title>Xanthomonas indica sp. nov., a Novel Member of Non-Pathogenic Xanthomonas Community from Healthy Rice Seeds.</title>
        <authorList>
            <person name="Rana R."/>
            <person name="Madhavan V.N."/>
            <person name="Saroha T."/>
            <person name="Bansal K."/>
            <person name="Kaur A."/>
            <person name="Sonti R.V."/>
            <person name="Patel H.K."/>
            <person name="Patil P.B."/>
        </authorList>
    </citation>
    <scope>NUCLEOTIDE SEQUENCE [LARGE SCALE GENOMIC DNA]</scope>
    <source>
        <strain evidence="24 26">PPL560</strain>
    </source>
</reference>
<dbReference type="Gene3D" id="3.40.605.10">
    <property type="entry name" value="Aldehyde Dehydrogenase, Chain A, domain 1"/>
    <property type="match status" value="1"/>
</dbReference>
<evidence type="ECO:0000313" key="26">
    <source>
        <dbReference type="Proteomes" id="UP001430647"/>
    </source>
</evidence>
<dbReference type="InterPro" id="IPR029041">
    <property type="entry name" value="FAD-linked_oxidoreductase-like"/>
</dbReference>
<dbReference type="GO" id="GO:0009898">
    <property type="term" value="C:cytoplasmic side of plasma membrane"/>
    <property type="evidence" value="ECO:0007669"/>
    <property type="project" value="TreeGrafter"/>
</dbReference>
<dbReference type="InterPro" id="IPR024082">
    <property type="entry name" value="PRODH_PutA_dom_II"/>
</dbReference>
<keyword evidence="11 18" id="KW-0238">DNA-binding</keyword>
<dbReference type="PIRSF" id="PIRSF000197">
    <property type="entry name" value="Bifunct_PutA"/>
    <property type="match status" value="1"/>
</dbReference>
<keyword evidence="9 18" id="KW-0520">NAD</keyword>
<dbReference type="FunFam" id="3.40.309.10:FF:000005">
    <property type="entry name" value="1-pyrroline-5-carboxylate dehydrogenase 1"/>
    <property type="match status" value="1"/>
</dbReference>
<comment type="catalytic activity">
    <reaction evidence="14 18">
        <text>L-glutamate 5-semialdehyde + NAD(+) + H2O = L-glutamate + NADH + 2 H(+)</text>
        <dbReference type="Rhea" id="RHEA:30235"/>
        <dbReference type="ChEBI" id="CHEBI:15377"/>
        <dbReference type="ChEBI" id="CHEBI:15378"/>
        <dbReference type="ChEBI" id="CHEBI:29985"/>
        <dbReference type="ChEBI" id="CHEBI:57540"/>
        <dbReference type="ChEBI" id="CHEBI:57945"/>
        <dbReference type="ChEBI" id="CHEBI:58066"/>
        <dbReference type="EC" id="1.2.1.88"/>
    </reaction>
</comment>
<evidence type="ECO:0000256" key="6">
    <source>
        <dbReference type="ARBA" id="ARBA00022827"/>
    </source>
</evidence>
<evidence type="ECO:0000256" key="7">
    <source>
        <dbReference type="ARBA" id="ARBA00023002"/>
    </source>
</evidence>
<dbReference type="EC" id="1.5.5.2" evidence="18"/>
<evidence type="ECO:0000256" key="10">
    <source>
        <dbReference type="ARBA" id="ARBA00023062"/>
    </source>
</evidence>
<keyword evidence="8 18" id="KW-0805">Transcription regulation</keyword>
<reference evidence="25" key="3">
    <citation type="submission" date="2023-08" db="EMBL/GenBank/DDBJ databases">
        <title>Complete genome sequence of Xanthomonas indica.</title>
        <authorList>
            <person name="Patil P.B."/>
            <person name="Rana R."/>
        </authorList>
    </citation>
    <scope>NUCLEOTIDE SEQUENCE</scope>
    <source>
        <strain evidence="25">PPL560</strain>
    </source>
</reference>
<evidence type="ECO:0000256" key="19">
    <source>
        <dbReference type="PIRSR" id="PIRSR000197-1"/>
    </source>
</evidence>
<evidence type="ECO:0000256" key="12">
    <source>
        <dbReference type="ARBA" id="ARBA00023163"/>
    </source>
</evidence>
<evidence type="ECO:0000256" key="11">
    <source>
        <dbReference type="ARBA" id="ARBA00023125"/>
    </source>
</evidence>
<dbReference type="InterPro" id="IPR016162">
    <property type="entry name" value="Ald_DH_N"/>
</dbReference>
<comment type="catalytic activity">
    <reaction evidence="15 18">
        <text>L-proline + a quinone = (S)-1-pyrroline-5-carboxylate + a quinol + H(+)</text>
        <dbReference type="Rhea" id="RHEA:23784"/>
        <dbReference type="ChEBI" id="CHEBI:15378"/>
        <dbReference type="ChEBI" id="CHEBI:17388"/>
        <dbReference type="ChEBI" id="CHEBI:24646"/>
        <dbReference type="ChEBI" id="CHEBI:60039"/>
        <dbReference type="ChEBI" id="CHEBI:132124"/>
        <dbReference type="EC" id="1.5.5.2"/>
    </reaction>
</comment>
<dbReference type="Gene3D" id="3.20.20.220">
    <property type="match status" value="1"/>
</dbReference>
<keyword evidence="7 18" id="KW-0560">Oxidoreductase</keyword>
<dbReference type="FunFam" id="3.20.20.220:FF:000004">
    <property type="entry name" value="Bifunctional protein PutA"/>
    <property type="match status" value="1"/>
</dbReference>
<dbReference type="Gene3D" id="3.40.309.10">
    <property type="entry name" value="Aldehyde Dehydrogenase, Chain A, domain 2"/>
    <property type="match status" value="1"/>
</dbReference>
<dbReference type="InterPro" id="IPR016163">
    <property type="entry name" value="Ald_DH_C"/>
</dbReference>
<dbReference type="GO" id="GO:0003842">
    <property type="term" value="F:L-glutamate gamma-semialdehyde dehydrogenase activity"/>
    <property type="evidence" value="ECO:0007669"/>
    <property type="project" value="UniProtKB-UniRule"/>
</dbReference>
<feature type="domain" description="Proline utilization A proline dehydrogenase N-terminal" evidence="23">
    <location>
        <begin position="20"/>
        <end position="66"/>
    </location>
</feature>
<feature type="active site" evidence="19">
    <location>
        <position position="818"/>
    </location>
</feature>
<dbReference type="SUPFAM" id="SSF81935">
    <property type="entry name" value="N-terminal domain of bifunctional PutA protein"/>
    <property type="match status" value="1"/>
</dbReference>
<dbReference type="EMBL" id="CP131914">
    <property type="protein sequence ID" value="XCI82534.1"/>
    <property type="molecule type" value="Genomic_DNA"/>
</dbReference>
<keyword evidence="5 18" id="KW-0285">Flavoprotein</keyword>
<feature type="active site" evidence="19">
    <location>
        <position position="852"/>
    </location>
</feature>
<dbReference type="InterPro" id="IPR016161">
    <property type="entry name" value="Ald_DH/histidinol_DH"/>
</dbReference>
<evidence type="ECO:0000313" key="24">
    <source>
        <dbReference type="EMBL" id="MCI2263479.1"/>
    </source>
</evidence>
<dbReference type="PANTHER" id="PTHR42862:SF1">
    <property type="entry name" value="DELTA-1-PYRROLINE-5-CARBOXYLATE DEHYDROGENASE 2, ISOFORM A-RELATED"/>
    <property type="match status" value="1"/>
</dbReference>
<dbReference type="NCBIfam" id="NF008869">
    <property type="entry name" value="PRK11904.1"/>
    <property type="match status" value="1"/>
</dbReference>
<dbReference type="Pfam" id="PF00171">
    <property type="entry name" value="Aldedh"/>
    <property type="match status" value="1"/>
</dbReference>
<evidence type="ECO:0000256" key="15">
    <source>
        <dbReference type="ARBA" id="ARBA00048779"/>
    </source>
</evidence>
<organism evidence="25">
    <name type="scientific">Xanthomonas indica</name>
    <dbReference type="NCBI Taxonomy" id="2912242"/>
    <lineage>
        <taxon>Bacteria</taxon>
        <taxon>Pseudomonadati</taxon>
        <taxon>Pseudomonadota</taxon>
        <taxon>Gammaproteobacteria</taxon>
        <taxon>Lysobacterales</taxon>
        <taxon>Lysobacteraceae</taxon>
        <taxon>Xanthomonas</taxon>
    </lineage>
</organism>
<dbReference type="EMBL" id="JAKJPQ010000018">
    <property type="protein sequence ID" value="MCI2263479.1"/>
    <property type="molecule type" value="Genomic_DNA"/>
</dbReference>
<evidence type="ECO:0000256" key="14">
    <source>
        <dbReference type="ARBA" id="ARBA00048142"/>
    </source>
</evidence>
<dbReference type="SUPFAM" id="SSF53720">
    <property type="entry name" value="ALDH-like"/>
    <property type="match status" value="1"/>
</dbReference>
<dbReference type="SUPFAM" id="SSF51730">
    <property type="entry name" value="FAD-linked oxidoreductase"/>
    <property type="match status" value="1"/>
</dbReference>
<dbReference type="Gene3D" id="1.20.5.460">
    <property type="entry name" value="Single helix bin"/>
    <property type="match status" value="1"/>
</dbReference>
<evidence type="ECO:0000256" key="18">
    <source>
        <dbReference type="PIRNR" id="PIRNR000197"/>
    </source>
</evidence>
<dbReference type="InterPro" id="IPR015590">
    <property type="entry name" value="Aldehyde_DH_dom"/>
</dbReference>
<evidence type="ECO:0000313" key="25">
    <source>
        <dbReference type="EMBL" id="XCI82534.1"/>
    </source>
</evidence>
<dbReference type="InterPro" id="IPR025703">
    <property type="entry name" value="Bifunct_PutA"/>
</dbReference>
<evidence type="ECO:0000256" key="2">
    <source>
        <dbReference type="ARBA" id="ARBA00004739"/>
    </source>
</evidence>
<dbReference type="PROSITE" id="PS00070">
    <property type="entry name" value="ALDEHYDE_DEHYDR_CYS"/>
    <property type="match status" value="1"/>
</dbReference>
<dbReference type="InterPro" id="IPR002872">
    <property type="entry name" value="Proline_DH_dom"/>
</dbReference>
<dbReference type="InterPro" id="IPR016160">
    <property type="entry name" value="Ald_DH_CS_CYS"/>
</dbReference>
<sequence length="1063" mass="113939">MPSASPSPLLSPELPPAPQALRAAITAAWLKDEAEHVRELLEQARLPAADQAKVQALAADLVTRVRARAQDQGAIEAFMRQYDLGSEEGVLLMCVAEALLRIPDQDTADKLIRDKLGDADWKKHMGESDSILVNASTWGLMLTGKLVQINDLTRADVSGAFKRLIGRVGEPVIRLAVRQAMKIMGHQFVMGRTIGEALTRSKKGDNAHYRYSFDMLGEGALTMKDAQRYLDAYRQAIHAIGKHFAAQRQQGGKDAVFAAPSISIKLSALYPRYEHAKRARVMAELVPGVLELAQLAKSYGIGYTVDAEEADRLELSLDIIEATFSDPSLDGWEGYGLAVQAYQKRTPYTIDFLADLARRVGRRIPVRLVKGAYWDAEIKRAQVEGHPGYPVFTRKQNTDVSYLACAKRLFAHSDALYPMFATHNAQTIAAVRAIAGGRDYEHQKLHGMGDDLYAEVIPADRLGVPCRVYAPVGSHEDLLPYLVRRLLENGANSSFVNRITDEDVAIEDLIRDPVEAVSAFASIPHPKIPLPVDLLRSQNHNRKNSMGANLANDNDLRALADQLNTALKPWHAAPLVPGAVIAGDALPVANPADRRQVVGHWKPADAATVEKALSNAAAAYPAWNRTPAASRATILEHAADLLEARMPEFMALCVKEAGKTLPDGVAEVREAVDFLRYYAGQARAQFGAPERLPGPTGESNELQLHGRGVFVCISPWNFPLAIFLGQVAAALAAGNSVIAKPAEQTNLVGHAAVKLLHEAGVPEAVVQFLPGDGATVGAALTRDARVAGVAFTGSTETARAINRALAARDAAIGVLIAETGGQNAFIADSSSLPEAVVKDAISSAFISAGQRCSAARVLFVQDDIADKVMTMLAGAMAELKVGDPGLLSTDVGPVIDADALQILTDHAARMDREARAIAVAATDATTAHGSFFAPRAYELQSLAQLQREIFGPVLHVIRWKADQLDAVIDQINATGYGLTLGVHSRIDETIERIASRVAVGNVYVNRNQIGAVVGVQPFGGQGLSGTGPKAGGPHYLLRFATEKVVTVNTTAAGGNASLLTLGD</sequence>
<dbReference type="Pfam" id="PF18327">
    <property type="entry name" value="PRODH"/>
    <property type="match status" value="1"/>
</dbReference>
<evidence type="ECO:0000256" key="13">
    <source>
        <dbReference type="ARBA" id="ARBA00023268"/>
    </source>
</evidence>
<proteinExistence type="inferred from homology"/>
<keyword evidence="6 18" id="KW-0274">FAD</keyword>
<comment type="pathway">
    <text evidence="2 18">Amino-acid degradation; L-proline degradation into L-glutamate; L-glutamate from L-proline: step 1/2.</text>
</comment>
<dbReference type="KEGG" id="xin:Q7W82_00735"/>